<dbReference type="Gene3D" id="1.10.10.10">
    <property type="entry name" value="Winged helix-like DNA-binding domain superfamily/Winged helix DNA-binding domain"/>
    <property type="match status" value="1"/>
</dbReference>
<dbReference type="PANTHER" id="PTHR33204:SF29">
    <property type="entry name" value="TRANSCRIPTIONAL REGULATOR"/>
    <property type="match status" value="1"/>
</dbReference>
<proteinExistence type="predicted"/>
<dbReference type="InterPro" id="IPR036388">
    <property type="entry name" value="WH-like_DNA-bd_sf"/>
</dbReference>
<dbReference type="RefSeq" id="WP_182955381.1">
    <property type="nucleotide sequence ID" value="NZ_JABEQM010000003.1"/>
</dbReference>
<dbReference type="EMBL" id="JABEQM010000003">
    <property type="protein sequence ID" value="MBB2200940.1"/>
    <property type="molecule type" value="Genomic_DNA"/>
</dbReference>
<reference evidence="5 6" key="1">
    <citation type="submission" date="2020-04" db="EMBL/GenBank/DDBJ databases">
        <title>Description of novel Gluconacetobacter.</title>
        <authorList>
            <person name="Sombolestani A."/>
        </authorList>
    </citation>
    <scope>NUCLEOTIDE SEQUENCE [LARGE SCALE GENOMIC DNA]</scope>
    <source>
        <strain evidence="5 6">LMG 27802</strain>
    </source>
</reference>
<keyword evidence="2" id="KW-0238">DNA-binding</keyword>
<evidence type="ECO:0000313" key="5">
    <source>
        <dbReference type="EMBL" id="MBB2200940.1"/>
    </source>
</evidence>
<sequence>MPRTRHARLDCSPGCAVEATLQFIDGKWKGVILFHLFERTMRFSELRRRLASVTQRMLTAQLRELERDGLVARTIHPEIPPRVEYSLTERGRTLHPVIMVLKDWGDMHALPAPAPSAAA</sequence>
<evidence type="ECO:0000256" key="2">
    <source>
        <dbReference type="ARBA" id="ARBA00023125"/>
    </source>
</evidence>
<organism evidence="5 6">
    <name type="scientific">Gluconacetobacter tumulisoli</name>
    <dbReference type="NCBI Taxonomy" id="1286189"/>
    <lineage>
        <taxon>Bacteria</taxon>
        <taxon>Pseudomonadati</taxon>
        <taxon>Pseudomonadota</taxon>
        <taxon>Alphaproteobacteria</taxon>
        <taxon>Acetobacterales</taxon>
        <taxon>Acetobacteraceae</taxon>
        <taxon>Gluconacetobacter</taxon>
    </lineage>
</organism>
<dbReference type="SUPFAM" id="SSF46785">
    <property type="entry name" value="Winged helix' DNA-binding domain"/>
    <property type="match status" value="1"/>
</dbReference>
<dbReference type="AlphaFoldDB" id="A0A7W4K664"/>
<dbReference type="GO" id="GO:0003677">
    <property type="term" value="F:DNA binding"/>
    <property type="evidence" value="ECO:0007669"/>
    <property type="project" value="UniProtKB-KW"/>
</dbReference>
<dbReference type="InterPro" id="IPR036390">
    <property type="entry name" value="WH_DNA-bd_sf"/>
</dbReference>
<comment type="caution">
    <text evidence="5">The sequence shown here is derived from an EMBL/GenBank/DDBJ whole genome shotgun (WGS) entry which is preliminary data.</text>
</comment>
<dbReference type="InterPro" id="IPR002577">
    <property type="entry name" value="HTH_HxlR"/>
</dbReference>
<dbReference type="PANTHER" id="PTHR33204">
    <property type="entry name" value="TRANSCRIPTIONAL REGULATOR, MARR FAMILY"/>
    <property type="match status" value="1"/>
</dbReference>
<dbReference type="Pfam" id="PF01638">
    <property type="entry name" value="HxlR"/>
    <property type="match status" value="1"/>
</dbReference>
<name>A0A7W4K664_9PROT</name>
<dbReference type="PROSITE" id="PS51118">
    <property type="entry name" value="HTH_HXLR"/>
    <property type="match status" value="1"/>
</dbReference>
<gene>
    <name evidence="5" type="ORF">HLH28_04995</name>
</gene>
<evidence type="ECO:0000256" key="3">
    <source>
        <dbReference type="ARBA" id="ARBA00023163"/>
    </source>
</evidence>
<keyword evidence="1" id="KW-0805">Transcription regulation</keyword>
<accession>A0A7W4K664</accession>
<feature type="domain" description="HTH hxlR-type" evidence="4">
    <location>
        <begin position="15"/>
        <end position="113"/>
    </location>
</feature>
<keyword evidence="3" id="KW-0804">Transcription</keyword>
<evidence type="ECO:0000313" key="6">
    <source>
        <dbReference type="Proteomes" id="UP000578030"/>
    </source>
</evidence>
<evidence type="ECO:0000259" key="4">
    <source>
        <dbReference type="PROSITE" id="PS51118"/>
    </source>
</evidence>
<evidence type="ECO:0000256" key="1">
    <source>
        <dbReference type="ARBA" id="ARBA00023015"/>
    </source>
</evidence>
<protein>
    <submittedName>
        <fullName evidence="5">Helix-turn-helix transcriptional regulator</fullName>
    </submittedName>
</protein>
<dbReference type="Proteomes" id="UP000578030">
    <property type="component" value="Unassembled WGS sequence"/>
</dbReference>
<keyword evidence="6" id="KW-1185">Reference proteome</keyword>